<gene>
    <name evidence="2" type="ORF">CF165_20850</name>
</gene>
<proteinExistence type="predicted"/>
<reference evidence="3" key="1">
    <citation type="submission" date="2017-07" db="EMBL/GenBank/DDBJ databases">
        <title>Comparative genome mining reveals phylogenetic distribution patterns of secondary metabolites in Amycolatopsis.</title>
        <authorList>
            <person name="Adamek M."/>
            <person name="Alanjary M."/>
            <person name="Sales-Ortells H."/>
            <person name="Goodfellow M."/>
            <person name="Bull A.T."/>
            <person name="Kalinowski J."/>
            <person name="Ziemert N."/>
        </authorList>
    </citation>
    <scope>NUCLEOTIDE SEQUENCE [LARGE SCALE GENOMIC DNA]</scope>
    <source>
        <strain evidence="3">H5</strain>
    </source>
</reference>
<accession>A0A229T5M3</accession>
<dbReference type="InterPro" id="IPR007138">
    <property type="entry name" value="ABM_dom"/>
</dbReference>
<dbReference type="PANTHER" id="PTHR33336">
    <property type="entry name" value="QUINOL MONOOXYGENASE YGIN-RELATED"/>
    <property type="match status" value="1"/>
</dbReference>
<evidence type="ECO:0000313" key="3">
    <source>
        <dbReference type="Proteomes" id="UP000215199"/>
    </source>
</evidence>
<keyword evidence="3" id="KW-1185">Reference proteome</keyword>
<dbReference type="InterPro" id="IPR011008">
    <property type="entry name" value="Dimeric_a/b-barrel"/>
</dbReference>
<protein>
    <recommendedName>
        <fullName evidence="1">ABM domain-containing protein</fullName>
    </recommendedName>
</protein>
<dbReference type="Proteomes" id="UP000215199">
    <property type="component" value="Unassembled WGS sequence"/>
</dbReference>
<dbReference type="AlphaFoldDB" id="A0A229T5M3"/>
<dbReference type="Gene3D" id="3.30.70.100">
    <property type="match status" value="1"/>
</dbReference>
<organism evidence="2 3">
    <name type="scientific">Amycolatopsis vastitatis</name>
    <dbReference type="NCBI Taxonomy" id="1905142"/>
    <lineage>
        <taxon>Bacteria</taxon>
        <taxon>Bacillati</taxon>
        <taxon>Actinomycetota</taxon>
        <taxon>Actinomycetes</taxon>
        <taxon>Pseudonocardiales</taxon>
        <taxon>Pseudonocardiaceae</taxon>
        <taxon>Amycolatopsis</taxon>
    </lineage>
</organism>
<dbReference type="GO" id="GO:0003824">
    <property type="term" value="F:catalytic activity"/>
    <property type="evidence" value="ECO:0007669"/>
    <property type="project" value="TreeGrafter"/>
</dbReference>
<evidence type="ECO:0000259" key="1">
    <source>
        <dbReference type="PROSITE" id="PS51725"/>
    </source>
</evidence>
<dbReference type="OrthoDB" id="3695636at2"/>
<evidence type="ECO:0000313" key="2">
    <source>
        <dbReference type="EMBL" id="OXM66069.1"/>
    </source>
</evidence>
<dbReference type="PROSITE" id="PS51725">
    <property type="entry name" value="ABM"/>
    <property type="match status" value="1"/>
</dbReference>
<name>A0A229T5M3_9PSEU</name>
<dbReference type="PANTHER" id="PTHR33336:SF3">
    <property type="entry name" value="ABM DOMAIN-CONTAINING PROTEIN"/>
    <property type="match status" value="1"/>
</dbReference>
<dbReference type="InterPro" id="IPR050744">
    <property type="entry name" value="AI-2_Isomerase_LsrG"/>
</dbReference>
<dbReference type="Pfam" id="PF03992">
    <property type="entry name" value="ABM"/>
    <property type="match status" value="1"/>
</dbReference>
<comment type="caution">
    <text evidence="2">The sequence shown here is derived from an EMBL/GenBank/DDBJ whole genome shotgun (WGS) entry which is preliminary data.</text>
</comment>
<sequence>MPVIGDDLPPGERPMVAVVRAVPGHEEQLAAAIVTLTAAVRREPGCLEFRSFTDFANPGVFYLYEIYASTDAFRAHLETAHVARFFTELARHSTTDATALVQLAELRVP</sequence>
<dbReference type="EMBL" id="NMUL01000021">
    <property type="protein sequence ID" value="OXM66069.1"/>
    <property type="molecule type" value="Genomic_DNA"/>
</dbReference>
<dbReference type="SUPFAM" id="SSF54909">
    <property type="entry name" value="Dimeric alpha+beta barrel"/>
    <property type="match status" value="1"/>
</dbReference>
<feature type="domain" description="ABM" evidence="1">
    <location>
        <begin position="13"/>
        <end position="103"/>
    </location>
</feature>